<feature type="domain" description="HECT" evidence="5">
    <location>
        <begin position="619"/>
        <end position="686"/>
    </location>
</feature>
<feature type="region of interest" description="Disordered" evidence="4">
    <location>
        <begin position="233"/>
        <end position="282"/>
    </location>
</feature>
<accession>A0AAQ5ZNM8</accession>
<reference evidence="6" key="2">
    <citation type="submission" date="2025-08" db="UniProtKB">
        <authorList>
            <consortium name="Ensembl"/>
        </authorList>
    </citation>
    <scope>IDENTIFICATION</scope>
</reference>
<protein>
    <recommendedName>
        <fullName evidence="5">HECT domain-containing protein</fullName>
    </recommendedName>
</protein>
<dbReference type="PROSITE" id="PS50237">
    <property type="entry name" value="HECT"/>
    <property type="match status" value="1"/>
</dbReference>
<dbReference type="SUPFAM" id="SSF56204">
    <property type="entry name" value="Hect, E3 ligase catalytic domain"/>
    <property type="match status" value="1"/>
</dbReference>
<dbReference type="Proteomes" id="UP001501940">
    <property type="component" value="Chromosome 14"/>
</dbReference>
<dbReference type="InterPro" id="IPR000569">
    <property type="entry name" value="HECT_dom"/>
</dbReference>
<dbReference type="KEGG" id="aoce:111569294"/>
<proteinExistence type="predicted"/>
<dbReference type="GeneID" id="111569294"/>
<evidence type="ECO:0000313" key="6">
    <source>
        <dbReference type="Ensembl" id="ENSAOCP00000066412.1"/>
    </source>
</evidence>
<dbReference type="AlphaFoldDB" id="A0AAQ5ZNM8"/>
<dbReference type="RefSeq" id="XP_023127095.2">
    <property type="nucleotide sequence ID" value="XM_023271327.3"/>
</dbReference>
<sequence>MDSKRVMFCPFCGEHMSRLTWFCFSCGRSLECLNGADQTDRAETQATSQPSVNAQQAEKSCPSYKHFLEYRSSKSKERQSCNYGPRGRHRAKQRNHVQINIGLMMPHGNDGTDLKPVRGKSLPLFVDPEVEAPDLLKQAVKKMRTFNKDVPEGPYVLLYPDCSEVVHVPGSEKTFKLADYKKELGRPYYRINFFICLETHFKGEVGDTSDSDSEIIITSRSTAEFNQADTVVFEPPNQSTPKHKTEDKRNALGHSTTIQPGRIEISDAEDMDPPETNSAKTSCYGKYTDLYAPGVEEDDEELVRVTEEISQHTAREEMNITLPDVVANLSLPIDHKNVCRFNISRANVWDGAVRGFKRTTYSETYDMLVRFTDDAGVFEEGIDTGGPRREFLTLPMKHLKDRPIFDGPEGHRFLVYNANAVREDEYFMAGKMIAVSIVHGGPGPPFLSEDLVHYLAGQPLFKAAVSLITDEEIGKALREIENATSLDALQECILRHSTMLQTAGCLRHVAALGEKKEVVADYLRWYIIDRNSSVIDRFKDGLTTLQFLNALQQHTSLLSPVLCHTAKPLTGLELERLFKPNLSPSGSNRRLKESQTLAYWADYLLDCEEGKASVSVEDVLMFATGLTSLPPSGLEPLPQIQFLDDSPFPMANTCSKLLKLPLLDSYSMFKSQMDFGIENSPGFGCF</sequence>
<evidence type="ECO:0000259" key="5">
    <source>
        <dbReference type="PROSITE" id="PS50237"/>
    </source>
</evidence>
<evidence type="ECO:0000256" key="3">
    <source>
        <dbReference type="PROSITE-ProRule" id="PRU00104"/>
    </source>
</evidence>
<evidence type="ECO:0000256" key="1">
    <source>
        <dbReference type="ARBA" id="ARBA00022679"/>
    </source>
</evidence>
<keyword evidence="1" id="KW-0808">Transferase</keyword>
<dbReference type="InterPro" id="IPR035983">
    <property type="entry name" value="Hect_E3_ubiquitin_ligase"/>
</dbReference>
<reference evidence="6 7" key="1">
    <citation type="submission" date="2022-01" db="EMBL/GenBank/DDBJ databases">
        <title>A chromosome-scale genome assembly of the false clownfish, Amphiprion ocellaris.</title>
        <authorList>
            <person name="Ryu T."/>
        </authorList>
    </citation>
    <scope>NUCLEOTIDE SEQUENCE [LARGE SCALE GENOMIC DNA]</scope>
</reference>
<name>A0AAQ5ZNM8_AMPOC</name>
<dbReference type="SMART" id="SM00119">
    <property type="entry name" value="HECTc"/>
    <property type="match status" value="1"/>
</dbReference>
<dbReference type="Ensembl" id="ENSAOCT00000067833.1">
    <property type="protein sequence ID" value="ENSAOCP00000066412.1"/>
    <property type="gene ID" value="ENSAOCG00000028775.1"/>
</dbReference>
<dbReference type="Gene3D" id="3.90.1750.10">
    <property type="entry name" value="Hect, E3 ligase catalytic domains"/>
    <property type="match status" value="1"/>
</dbReference>
<dbReference type="Gene3D" id="3.30.2410.10">
    <property type="entry name" value="Hect, E3 ligase catalytic domain"/>
    <property type="match status" value="1"/>
</dbReference>
<keyword evidence="2 3" id="KW-0833">Ubl conjugation pathway</keyword>
<evidence type="ECO:0000256" key="2">
    <source>
        <dbReference type="ARBA" id="ARBA00022786"/>
    </source>
</evidence>
<dbReference type="Pfam" id="PF00632">
    <property type="entry name" value="HECT"/>
    <property type="match status" value="1"/>
</dbReference>
<dbReference type="GO" id="GO:0004842">
    <property type="term" value="F:ubiquitin-protein transferase activity"/>
    <property type="evidence" value="ECO:0007669"/>
    <property type="project" value="InterPro"/>
</dbReference>
<evidence type="ECO:0000256" key="4">
    <source>
        <dbReference type="SAM" id="MobiDB-lite"/>
    </source>
</evidence>
<keyword evidence="7" id="KW-1185">Reference proteome</keyword>
<feature type="active site" description="Glycyl thioester intermediate" evidence="3">
    <location>
        <position position="654"/>
    </location>
</feature>
<reference evidence="6" key="3">
    <citation type="submission" date="2025-09" db="UniProtKB">
        <authorList>
            <consortium name="Ensembl"/>
        </authorList>
    </citation>
    <scope>IDENTIFICATION</scope>
</reference>
<organism evidence="6 7">
    <name type="scientific">Amphiprion ocellaris</name>
    <name type="common">Clown anemonefish</name>
    <dbReference type="NCBI Taxonomy" id="80972"/>
    <lineage>
        <taxon>Eukaryota</taxon>
        <taxon>Metazoa</taxon>
        <taxon>Chordata</taxon>
        <taxon>Craniata</taxon>
        <taxon>Vertebrata</taxon>
        <taxon>Euteleostomi</taxon>
        <taxon>Actinopterygii</taxon>
        <taxon>Neopterygii</taxon>
        <taxon>Teleostei</taxon>
        <taxon>Neoteleostei</taxon>
        <taxon>Acanthomorphata</taxon>
        <taxon>Ovalentaria</taxon>
        <taxon>Pomacentridae</taxon>
        <taxon>Amphiprion</taxon>
    </lineage>
</organism>
<evidence type="ECO:0000313" key="7">
    <source>
        <dbReference type="Proteomes" id="UP001501940"/>
    </source>
</evidence>
<dbReference type="GeneTree" id="ENSGT00950000182865"/>